<dbReference type="OMA" id="EERHYMI"/>
<dbReference type="NCBIfam" id="TIGR01640">
    <property type="entry name" value="F_box_assoc_1"/>
    <property type="match status" value="1"/>
</dbReference>
<dbReference type="Pfam" id="PF08268">
    <property type="entry name" value="FBA_3"/>
    <property type="match status" value="1"/>
</dbReference>
<proteinExistence type="predicted"/>
<dbReference type="InterPro" id="IPR017451">
    <property type="entry name" value="F-box-assoc_interact_dom"/>
</dbReference>
<organism evidence="2 3">
    <name type="scientific">Arabis alpina</name>
    <name type="common">Alpine rock-cress</name>
    <dbReference type="NCBI Taxonomy" id="50452"/>
    <lineage>
        <taxon>Eukaryota</taxon>
        <taxon>Viridiplantae</taxon>
        <taxon>Streptophyta</taxon>
        <taxon>Embryophyta</taxon>
        <taxon>Tracheophyta</taxon>
        <taxon>Spermatophyta</taxon>
        <taxon>Magnoliopsida</taxon>
        <taxon>eudicotyledons</taxon>
        <taxon>Gunneridae</taxon>
        <taxon>Pentapetalae</taxon>
        <taxon>rosids</taxon>
        <taxon>malvids</taxon>
        <taxon>Brassicales</taxon>
        <taxon>Brassicaceae</taxon>
        <taxon>Arabideae</taxon>
        <taxon>Arabis</taxon>
    </lineage>
</organism>
<keyword evidence="3" id="KW-1185">Reference proteome</keyword>
<dbReference type="Gramene" id="KFK40331">
    <property type="protein sequence ID" value="KFK40331"/>
    <property type="gene ID" value="AALP_AA3G360300"/>
</dbReference>
<reference evidence="3" key="1">
    <citation type="journal article" date="2015" name="Nat. Plants">
        <title>Genome expansion of Arabis alpina linked with retrotransposition and reduced symmetric DNA methylation.</title>
        <authorList>
            <person name="Willing E.M."/>
            <person name="Rawat V."/>
            <person name="Mandakova T."/>
            <person name="Maumus F."/>
            <person name="James G.V."/>
            <person name="Nordstroem K.J."/>
            <person name="Becker C."/>
            <person name="Warthmann N."/>
            <person name="Chica C."/>
            <person name="Szarzynska B."/>
            <person name="Zytnicki M."/>
            <person name="Albani M.C."/>
            <person name="Kiefer C."/>
            <person name="Bergonzi S."/>
            <person name="Castaings L."/>
            <person name="Mateos J.L."/>
            <person name="Berns M.C."/>
            <person name="Bujdoso N."/>
            <person name="Piofczyk T."/>
            <person name="de Lorenzo L."/>
            <person name="Barrero-Sicilia C."/>
            <person name="Mateos I."/>
            <person name="Piednoel M."/>
            <person name="Hagmann J."/>
            <person name="Chen-Min-Tao R."/>
            <person name="Iglesias-Fernandez R."/>
            <person name="Schuster S.C."/>
            <person name="Alonso-Blanco C."/>
            <person name="Roudier F."/>
            <person name="Carbonero P."/>
            <person name="Paz-Ares J."/>
            <person name="Davis S.J."/>
            <person name="Pecinka A."/>
            <person name="Quesneville H."/>
            <person name="Colot V."/>
            <person name="Lysak M.A."/>
            <person name="Weigel D."/>
            <person name="Coupland G."/>
            <person name="Schneeberger K."/>
        </authorList>
    </citation>
    <scope>NUCLEOTIDE SEQUENCE [LARGE SCALE GENOMIC DNA]</scope>
    <source>
        <strain evidence="3">cv. Pajares</strain>
    </source>
</reference>
<evidence type="ECO:0000259" key="1">
    <source>
        <dbReference type="Pfam" id="PF08268"/>
    </source>
</evidence>
<dbReference type="PANTHER" id="PTHR31111">
    <property type="entry name" value="BNAA05G37150D PROTEIN-RELATED"/>
    <property type="match status" value="1"/>
</dbReference>
<dbReference type="PANTHER" id="PTHR31111:SF130">
    <property type="entry name" value="F-BOX ASSOCIATED UBIQUITINATION EFFECTOR FAMILY PROTEIN"/>
    <property type="match status" value="1"/>
</dbReference>
<dbReference type="Proteomes" id="UP000029120">
    <property type="component" value="Chromosome 3"/>
</dbReference>
<dbReference type="OrthoDB" id="1028453at2759"/>
<dbReference type="InterPro" id="IPR013187">
    <property type="entry name" value="F-box-assoc_dom_typ3"/>
</dbReference>
<protein>
    <recommendedName>
        <fullName evidence="1">F-box associated beta-propeller type 3 domain-containing protein</fullName>
    </recommendedName>
</protein>
<dbReference type="EMBL" id="CM002871">
    <property type="protein sequence ID" value="KFK40331.1"/>
    <property type="molecule type" value="Genomic_DNA"/>
</dbReference>
<name>A0A087HDX9_ARAAL</name>
<evidence type="ECO:0000313" key="3">
    <source>
        <dbReference type="Proteomes" id="UP000029120"/>
    </source>
</evidence>
<feature type="domain" description="F-box associated beta-propeller type 3" evidence="1">
    <location>
        <begin position="36"/>
        <end position="234"/>
    </location>
</feature>
<evidence type="ECO:0000313" key="2">
    <source>
        <dbReference type="EMBL" id="KFK40331.1"/>
    </source>
</evidence>
<accession>A0A087HDX9</accession>
<dbReference type="AlphaFoldDB" id="A0A087HDX9"/>
<gene>
    <name evidence="2" type="ordered locus">AALP_Aa3g360300</name>
</gene>
<sequence>MWIPKEGPANEFRKVRRIYNPSTGQYKTLPKLKRILRLGTRKKGWRKNGWRQVNCSLTHEPLWEWICINGVVYYLAEDEDKMYNARDDQTYYAIVCFDVRSEKFKFVDADCFLEPPTTKLINYKGKLGGIDLTYDDNDAIKLCVWVLEDVEKQEWSKYVYTLPESQVPVYNVFVVGMTATGEIVLSAKQTSRPFYVFYYNPEKNTLQSVEIRGVGEHQEAFDSDRRVYAFVDYVVDSKFIT</sequence>